<dbReference type="GO" id="GO:0016787">
    <property type="term" value="F:hydrolase activity"/>
    <property type="evidence" value="ECO:0007669"/>
    <property type="project" value="UniProtKB-KW"/>
</dbReference>
<organism evidence="1 2">
    <name type="scientific">Rhodococcoides trifolii</name>
    <dbReference type="NCBI Taxonomy" id="908250"/>
    <lineage>
        <taxon>Bacteria</taxon>
        <taxon>Bacillati</taxon>
        <taxon>Actinomycetota</taxon>
        <taxon>Actinomycetes</taxon>
        <taxon>Mycobacteriales</taxon>
        <taxon>Nocardiaceae</taxon>
        <taxon>Rhodococcoides</taxon>
    </lineage>
</organism>
<comment type="caution">
    <text evidence="1">The sequence shown here is derived from an EMBL/GenBank/DDBJ whole genome shotgun (WGS) entry which is preliminary data.</text>
</comment>
<protein>
    <submittedName>
        <fullName evidence="1">Alpha/beta hydrolase</fullName>
    </submittedName>
</protein>
<dbReference type="Pfam" id="PF06821">
    <property type="entry name" value="Ser_hydrolase"/>
    <property type="match status" value="1"/>
</dbReference>
<dbReference type="SUPFAM" id="SSF53474">
    <property type="entry name" value="alpha/beta-Hydrolases"/>
    <property type="match status" value="1"/>
</dbReference>
<dbReference type="EMBL" id="BMCU01000001">
    <property type="protein sequence ID" value="GGF95081.1"/>
    <property type="molecule type" value="Genomic_DNA"/>
</dbReference>
<dbReference type="InterPro" id="IPR029058">
    <property type="entry name" value="AB_hydrolase_fold"/>
</dbReference>
<name>A0A917CQR2_9NOCA</name>
<reference evidence="1" key="2">
    <citation type="submission" date="2020-09" db="EMBL/GenBank/DDBJ databases">
        <authorList>
            <person name="Sun Q."/>
            <person name="Sedlacek I."/>
        </authorList>
    </citation>
    <scope>NUCLEOTIDE SEQUENCE</scope>
    <source>
        <strain evidence="1">CCM 7905</strain>
    </source>
</reference>
<dbReference type="Proteomes" id="UP000654257">
    <property type="component" value="Unassembled WGS sequence"/>
</dbReference>
<dbReference type="RefSeq" id="WP_188543207.1">
    <property type="nucleotide sequence ID" value="NZ_BMCU01000001.1"/>
</dbReference>
<keyword evidence="2" id="KW-1185">Reference proteome</keyword>
<keyword evidence="1" id="KW-0378">Hydrolase</keyword>
<sequence>MPDLLFVHGAGGFVDDGPLADALARALGRTAVMPEFSSADMSFEAWATPLRAVLTETGSDTVVVAHSFGASILVRVLAEPDSGAIASATVLAMPDWGASGWDVPEYAVTAEPADVALALHHCRDDDVVPVDHLSLNSVVLPSATLHEHPSGGHQFEGCVEAIAALIRPGT</sequence>
<reference evidence="1" key="1">
    <citation type="journal article" date="2014" name="Int. J. Syst. Evol. Microbiol.">
        <title>Complete genome sequence of Corynebacterium casei LMG S-19264T (=DSM 44701T), isolated from a smear-ripened cheese.</title>
        <authorList>
            <consortium name="US DOE Joint Genome Institute (JGI-PGF)"/>
            <person name="Walter F."/>
            <person name="Albersmeier A."/>
            <person name="Kalinowski J."/>
            <person name="Ruckert C."/>
        </authorList>
    </citation>
    <scope>NUCLEOTIDE SEQUENCE</scope>
    <source>
        <strain evidence="1">CCM 7905</strain>
    </source>
</reference>
<dbReference type="AlphaFoldDB" id="A0A917CQR2"/>
<accession>A0A917CQR2</accession>
<dbReference type="Gene3D" id="3.40.50.1820">
    <property type="entry name" value="alpha/beta hydrolase"/>
    <property type="match status" value="1"/>
</dbReference>
<dbReference type="InterPro" id="IPR010662">
    <property type="entry name" value="RBBP9/YdeN"/>
</dbReference>
<gene>
    <name evidence="1" type="ORF">GCM10007304_06160</name>
</gene>
<evidence type="ECO:0000313" key="1">
    <source>
        <dbReference type="EMBL" id="GGF95081.1"/>
    </source>
</evidence>
<evidence type="ECO:0000313" key="2">
    <source>
        <dbReference type="Proteomes" id="UP000654257"/>
    </source>
</evidence>
<proteinExistence type="predicted"/>